<gene>
    <name evidence="2" type="ORF">IscW_ISCW005256</name>
</gene>
<protein>
    <submittedName>
        <fullName evidence="2 3">Apoptosis inducing factor, putative</fullName>
    </submittedName>
</protein>
<proteinExistence type="evidence at protein level"/>
<dbReference type="EnsemblMetazoa" id="ISCW005256-RA">
    <property type="protein sequence ID" value="ISCW005256-PA"/>
    <property type="gene ID" value="ISCW005256"/>
</dbReference>
<reference evidence="2 4" key="1">
    <citation type="submission" date="2008-03" db="EMBL/GenBank/DDBJ databases">
        <title>Annotation of Ixodes scapularis.</title>
        <authorList>
            <consortium name="Ixodes scapularis Genome Project Consortium"/>
            <person name="Caler E."/>
            <person name="Hannick L.I."/>
            <person name="Bidwell S."/>
            <person name="Joardar V."/>
            <person name="Thiagarajan M."/>
            <person name="Amedeo P."/>
            <person name="Galinsky K.J."/>
            <person name="Schobel S."/>
            <person name="Inman J."/>
            <person name="Hostetler J."/>
            <person name="Miller J."/>
            <person name="Hammond M."/>
            <person name="Megy K."/>
            <person name="Lawson D."/>
            <person name="Kodira C."/>
            <person name="Sutton G."/>
            <person name="Meyer J."/>
            <person name="Hill C.A."/>
            <person name="Birren B."/>
            <person name="Nene V."/>
            <person name="Collins F."/>
            <person name="Alarcon-Chaidez F."/>
            <person name="Wikel S."/>
            <person name="Strausberg R."/>
        </authorList>
    </citation>
    <scope>NUCLEOTIDE SEQUENCE [LARGE SCALE GENOMIC DNA]</scope>
    <source>
        <strain evidence="4">Wikel</strain>
        <strain evidence="2">Wikel colony</strain>
    </source>
</reference>
<dbReference type="VEuPathDB" id="VectorBase:ISCI005256"/>
<dbReference type="OrthoDB" id="6029at2759"/>
<organism>
    <name type="scientific">Ixodes scapularis</name>
    <name type="common">Black-legged tick</name>
    <name type="synonym">Deer tick</name>
    <dbReference type="NCBI Taxonomy" id="6945"/>
    <lineage>
        <taxon>Eukaryota</taxon>
        <taxon>Metazoa</taxon>
        <taxon>Ecdysozoa</taxon>
        <taxon>Arthropoda</taxon>
        <taxon>Chelicerata</taxon>
        <taxon>Arachnida</taxon>
        <taxon>Acari</taxon>
        <taxon>Parasitiformes</taxon>
        <taxon>Ixodida</taxon>
        <taxon>Ixodoidea</taxon>
        <taxon>Ixodidae</taxon>
        <taxon>Ixodinae</taxon>
        <taxon>Ixodes</taxon>
    </lineage>
</organism>
<keyword evidence="5" id="KW-1267">Proteomics identification</keyword>
<dbReference type="InterPro" id="IPR029324">
    <property type="entry name" value="AIF_C"/>
</dbReference>
<evidence type="ECO:0000313" key="3">
    <source>
        <dbReference type="EnsemblMetazoa" id="ISCW005256-PA"/>
    </source>
</evidence>
<dbReference type="Gene3D" id="3.30.390.30">
    <property type="match status" value="1"/>
</dbReference>
<dbReference type="VEuPathDB" id="VectorBase:ISCW005256"/>
<dbReference type="STRING" id="6945.B7PLJ8"/>
<dbReference type="VEuPathDB" id="VectorBase:ISCP_035093"/>
<reference evidence="3" key="2">
    <citation type="submission" date="2020-05" db="UniProtKB">
        <authorList>
            <consortium name="EnsemblMetazoa"/>
        </authorList>
    </citation>
    <scope>IDENTIFICATION</scope>
    <source>
        <strain evidence="3">wikel</strain>
    </source>
</reference>
<dbReference type="PaxDb" id="6945-B7PLJ8"/>
<sequence>MARRWLRGIGIQELSTKAAAEGAVAAAAAAATTTQQQAATQKDDVPRPPELGDDFSKGVVFYLREDGVVVGIVLWNVFNRMAVARKIINEHKAYTDFSELAKLFDIHGED</sequence>
<evidence type="ECO:0000259" key="1">
    <source>
        <dbReference type="Pfam" id="PF14721"/>
    </source>
</evidence>
<feature type="domain" description="Mitochondrial apoptosis-inducing factor C-terminal" evidence="1">
    <location>
        <begin position="18"/>
        <end position="90"/>
    </location>
</feature>
<dbReference type="SUPFAM" id="SSF55424">
    <property type="entry name" value="FAD/NAD-linked reductases, dimerisation (C-terminal) domain"/>
    <property type="match status" value="1"/>
</dbReference>
<name>B7PLJ8_IXOSC</name>
<accession>B7PLJ8</accession>
<dbReference type="InParanoid" id="B7PLJ8"/>
<dbReference type="AlphaFoldDB" id="B7PLJ8"/>
<dbReference type="Pfam" id="PF14721">
    <property type="entry name" value="AIF_C"/>
    <property type="match status" value="1"/>
</dbReference>
<dbReference type="Proteomes" id="UP000001555">
    <property type="component" value="Unassembled WGS sequence"/>
</dbReference>
<evidence type="ECO:0000313" key="2">
    <source>
        <dbReference type="EMBL" id="EEC07470.1"/>
    </source>
</evidence>
<dbReference type="GO" id="GO:0046983">
    <property type="term" value="F:protein dimerization activity"/>
    <property type="evidence" value="ECO:0007669"/>
    <property type="project" value="InterPro"/>
</dbReference>
<keyword evidence="4" id="KW-1185">Reference proteome</keyword>
<evidence type="ECO:0007829" key="5">
    <source>
        <dbReference type="PeptideAtlas" id="B7PLJ8"/>
    </source>
</evidence>
<dbReference type="EMBL" id="ABJB010821245">
    <property type="status" value="NOT_ANNOTATED_CDS"/>
    <property type="molecule type" value="Genomic_DNA"/>
</dbReference>
<dbReference type="SMART" id="SM01353">
    <property type="entry name" value="AIF_C"/>
    <property type="match status" value="1"/>
</dbReference>
<dbReference type="HOGENOM" id="CLU_2173738_0_0_1"/>
<dbReference type="EMBL" id="DS740929">
    <property type="protein sequence ID" value="EEC07470.1"/>
    <property type="molecule type" value="Genomic_DNA"/>
</dbReference>
<dbReference type="InterPro" id="IPR016156">
    <property type="entry name" value="FAD/NAD-linked_Rdtase_dimer_sf"/>
</dbReference>
<evidence type="ECO:0000313" key="4">
    <source>
        <dbReference type="Proteomes" id="UP000001555"/>
    </source>
</evidence>